<dbReference type="GO" id="GO:0005576">
    <property type="term" value="C:extracellular region"/>
    <property type="evidence" value="ECO:0007669"/>
    <property type="project" value="UniProtKB-SubCell"/>
</dbReference>
<accession>A0A9P4NXG6</accession>
<keyword evidence="1" id="KW-0624">Polysaccharide degradation</keyword>
<sequence length="399" mass="39953">MSLTTIALFLAAANAHMIMVTPTPFNNQSLDNSPLQSSGSDFPCKSNGQAGFYNAAGISNNMAIGEKQTLSFRGSAVHAGGSCQLAVTSDKAPTASSTWQVIQSIEGGCPSKTGDGPSTYDFSIPDGITPGDYVFAWTWISKLAGQPEFYMNCAPITVTGGSSKRRSAKSPSVKRAASFPNLAVYNLASVNSCKTEPGTDPVFPDPGSNVVKGGANPKYATPAGTNCFPAGAKGGSASPQTAPLAAPADSAPSVTSGAASIATPTSATVSSIKSAGGQGINASISSKATATSVAAVDTATSAAPTSVVPYSALPGVFAPTGSSSSNSSTPGSSATSGSLTGACSDEGMYNCLGGSSFQRCASGQWSPAMAMPEGTTCTPGQSQTLFARSARLVRRKIIV</sequence>
<keyword evidence="1" id="KW-0964">Secreted</keyword>
<organism evidence="5 6">
    <name type="scientific">Tothia fuscella</name>
    <dbReference type="NCBI Taxonomy" id="1048955"/>
    <lineage>
        <taxon>Eukaryota</taxon>
        <taxon>Fungi</taxon>
        <taxon>Dikarya</taxon>
        <taxon>Ascomycota</taxon>
        <taxon>Pezizomycotina</taxon>
        <taxon>Dothideomycetes</taxon>
        <taxon>Pleosporomycetidae</taxon>
        <taxon>Venturiales</taxon>
        <taxon>Cylindrosympodiaceae</taxon>
        <taxon>Tothia</taxon>
    </lineage>
</organism>
<gene>
    <name evidence="5" type="ORF">EJ08DRAFT_584423</name>
</gene>
<keyword evidence="1" id="KW-0119">Carbohydrate metabolism</keyword>
<dbReference type="EC" id="1.14.99.56" evidence="1"/>
<dbReference type="Proteomes" id="UP000800235">
    <property type="component" value="Unassembled WGS sequence"/>
</dbReference>
<dbReference type="Gene3D" id="2.70.50.70">
    <property type="match status" value="1"/>
</dbReference>
<reference evidence="5" key="1">
    <citation type="journal article" date="2020" name="Stud. Mycol.">
        <title>101 Dothideomycetes genomes: a test case for predicting lifestyles and emergence of pathogens.</title>
        <authorList>
            <person name="Haridas S."/>
            <person name="Albert R."/>
            <person name="Binder M."/>
            <person name="Bloem J."/>
            <person name="Labutti K."/>
            <person name="Salamov A."/>
            <person name="Andreopoulos B."/>
            <person name="Baker S."/>
            <person name="Barry K."/>
            <person name="Bills G."/>
            <person name="Bluhm B."/>
            <person name="Cannon C."/>
            <person name="Castanera R."/>
            <person name="Culley D."/>
            <person name="Daum C."/>
            <person name="Ezra D."/>
            <person name="Gonzalez J."/>
            <person name="Henrissat B."/>
            <person name="Kuo A."/>
            <person name="Liang C."/>
            <person name="Lipzen A."/>
            <person name="Lutzoni F."/>
            <person name="Magnuson J."/>
            <person name="Mondo S."/>
            <person name="Nolan M."/>
            <person name="Ohm R."/>
            <person name="Pangilinan J."/>
            <person name="Park H.-J."/>
            <person name="Ramirez L."/>
            <person name="Alfaro M."/>
            <person name="Sun H."/>
            <person name="Tritt A."/>
            <person name="Yoshinaga Y."/>
            <person name="Zwiers L.-H."/>
            <person name="Turgeon B."/>
            <person name="Goodwin S."/>
            <person name="Spatafora J."/>
            <person name="Crous P."/>
            <person name="Grigoriev I."/>
        </authorList>
    </citation>
    <scope>NUCLEOTIDE SEQUENCE</scope>
    <source>
        <strain evidence="5">CBS 130266</strain>
    </source>
</reference>
<comment type="caution">
    <text evidence="5">The sequence shown here is derived from an EMBL/GenBank/DDBJ whole genome shotgun (WGS) entry which is preliminary data.</text>
</comment>
<feature type="domain" description="Auxiliary Activity family 9 catalytic" evidence="4">
    <location>
        <begin position="95"/>
        <end position="173"/>
    </location>
</feature>
<comment type="subcellular location">
    <subcellularLocation>
        <location evidence="1">Secreted</location>
    </subcellularLocation>
</comment>
<proteinExistence type="predicted"/>
<feature type="chain" id="PRO_5040411064" description="AA9 family lytic polysaccharide monooxygenase" evidence="3">
    <location>
        <begin position="16"/>
        <end position="399"/>
    </location>
</feature>
<feature type="compositionally biased region" description="Low complexity" evidence="2">
    <location>
        <begin position="242"/>
        <end position="253"/>
    </location>
</feature>
<feature type="signal peptide" evidence="3">
    <location>
        <begin position="1"/>
        <end position="15"/>
    </location>
</feature>
<dbReference type="GO" id="GO:0030245">
    <property type="term" value="P:cellulose catabolic process"/>
    <property type="evidence" value="ECO:0007669"/>
    <property type="project" value="UniProtKB-UniRule"/>
</dbReference>
<dbReference type="PANTHER" id="PTHR36182">
    <property type="entry name" value="PROTEIN, PUTATIVE (AFU_ORTHOLOGUE AFUA_6G10930)-RELATED"/>
    <property type="match status" value="1"/>
</dbReference>
<dbReference type="AlphaFoldDB" id="A0A9P4NXG6"/>
<name>A0A9P4NXG6_9PEZI</name>
<keyword evidence="1" id="KW-0136">Cellulose degradation</keyword>
<keyword evidence="3" id="KW-0732">Signal</keyword>
<evidence type="ECO:0000256" key="3">
    <source>
        <dbReference type="SAM" id="SignalP"/>
    </source>
</evidence>
<evidence type="ECO:0000259" key="4">
    <source>
        <dbReference type="Pfam" id="PF03443"/>
    </source>
</evidence>
<evidence type="ECO:0000256" key="1">
    <source>
        <dbReference type="RuleBase" id="RU368122"/>
    </source>
</evidence>
<feature type="region of interest" description="Disordered" evidence="2">
    <location>
        <begin position="320"/>
        <end position="339"/>
    </location>
</feature>
<evidence type="ECO:0000313" key="5">
    <source>
        <dbReference type="EMBL" id="KAF2433083.1"/>
    </source>
</evidence>
<dbReference type="Pfam" id="PF03443">
    <property type="entry name" value="AA9"/>
    <property type="match status" value="1"/>
</dbReference>
<evidence type="ECO:0000313" key="6">
    <source>
        <dbReference type="Proteomes" id="UP000800235"/>
    </source>
</evidence>
<keyword evidence="6" id="KW-1185">Reference proteome</keyword>
<dbReference type="GO" id="GO:0030248">
    <property type="term" value="F:cellulose binding"/>
    <property type="evidence" value="ECO:0007669"/>
    <property type="project" value="UniProtKB-UniRule"/>
</dbReference>
<keyword evidence="1" id="KW-1015">Disulfide bond</keyword>
<comment type="domain">
    <text evidence="1">Has a modular structure: an endo-beta-1,4-glucanase catalytic module at the N-terminus, a linker rich in serines and threonines, and a C-terminal carbohydrate-binding module (CBM).</text>
</comment>
<dbReference type="GO" id="GO:0008810">
    <property type="term" value="F:cellulase activity"/>
    <property type="evidence" value="ECO:0007669"/>
    <property type="project" value="UniProtKB-UniRule"/>
</dbReference>
<dbReference type="OrthoDB" id="2342176at2759"/>
<dbReference type="InterPro" id="IPR005103">
    <property type="entry name" value="AA9_LPMO"/>
</dbReference>
<comment type="function">
    <text evidence="1">Lytic polysaccharide monooxygenase (LMPO) that depolymerizes crystalline and amorphous polysaccharides via the oxidation of scissile alpha- or beta-(1-4)-glycosidic bonds, yielding C1 and/or C4 oxidation products. Catalysis by LPMOs requires the reduction of the active-site copper from Cu(II) to Cu(I) by a reducing agent and H(2)O(2) or O(2) as a cosubstrate.</text>
</comment>
<evidence type="ECO:0000256" key="2">
    <source>
        <dbReference type="SAM" id="MobiDB-lite"/>
    </source>
</evidence>
<protein>
    <recommendedName>
        <fullName evidence="1">AA9 family lytic polysaccharide monooxygenase</fullName>
        <ecNumber evidence="1">1.14.99.56</ecNumber>
    </recommendedName>
    <alternativeName>
        <fullName evidence="1">Endo-beta-1,4-glucanase</fullName>
    </alternativeName>
    <alternativeName>
        <fullName evidence="1">Glycosyl hydrolase 61 family protein</fullName>
    </alternativeName>
</protein>
<dbReference type="PANTHER" id="PTHR36182:SF2">
    <property type="entry name" value="LYTIC POLYSACCHARIDE MONOOXYGENASE"/>
    <property type="match status" value="1"/>
</dbReference>
<dbReference type="EMBL" id="MU007022">
    <property type="protein sequence ID" value="KAF2433083.1"/>
    <property type="molecule type" value="Genomic_DNA"/>
</dbReference>
<feature type="region of interest" description="Disordered" evidence="2">
    <location>
        <begin position="231"/>
        <end position="258"/>
    </location>
</feature>
<comment type="catalytic activity">
    <reaction evidence="1">
        <text>[(1-&gt;4)-beta-D-glucosyl]n+m + reduced acceptor + O2 = 4-dehydro-beta-D-glucosyl-[(1-&gt;4)-beta-D-glucosyl]n-1 + [(1-&gt;4)-beta-D-glucosyl]m + acceptor + H2O.</text>
        <dbReference type="EC" id="1.14.99.56"/>
    </reaction>
</comment>